<dbReference type="InterPro" id="IPR002130">
    <property type="entry name" value="Cyclophilin-type_PPIase_dom"/>
</dbReference>
<keyword evidence="8" id="KW-1185">Reference proteome</keyword>
<feature type="signal peptide" evidence="4">
    <location>
        <begin position="1"/>
        <end position="20"/>
    </location>
</feature>
<dbReference type="InterPro" id="IPR020892">
    <property type="entry name" value="Cyclophilin-type_PPIase_CS"/>
</dbReference>
<protein>
    <recommendedName>
        <fullName evidence="4">Peptidyl-prolyl cis-trans isomerase</fullName>
        <shortName evidence="4">PPIase</shortName>
        <ecNumber evidence="4">5.2.1.8</ecNumber>
    </recommendedName>
</protein>
<evidence type="ECO:0000313" key="7">
    <source>
        <dbReference type="EMBL" id="NJC33067.1"/>
    </source>
</evidence>
<comment type="catalytic activity">
    <reaction evidence="4">
        <text>[protein]-peptidylproline (omega=180) = [protein]-peptidylproline (omega=0)</text>
        <dbReference type="Rhea" id="RHEA:16237"/>
        <dbReference type="Rhea" id="RHEA-COMP:10747"/>
        <dbReference type="Rhea" id="RHEA-COMP:10748"/>
        <dbReference type="ChEBI" id="CHEBI:83833"/>
        <dbReference type="ChEBI" id="CHEBI:83834"/>
        <dbReference type="EC" id="5.2.1.8"/>
    </reaction>
</comment>
<dbReference type="Proteomes" id="UP000734218">
    <property type="component" value="Unassembled WGS sequence"/>
</dbReference>
<dbReference type="CDD" id="cd00317">
    <property type="entry name" value="cyclophilin"/>
    <property type="match status" value="1"/>
</dbReference>
<dbReference type="PROSITE" id="PS00170">
    <property type="entry name" value="CSA_PPIASE_1"/>
    <property type="match status" value="1"/>
</dbReference>
<dbReference type="PROSITE" id="PS50072">
    <property type="entry name" value="CSA_PPIASE_2"/>
    <property type="match status" value="1"/>
</dbReference>
<reference evidence="7 8" key="1">
    <citation type="submission" date="2020-03" db="EMBL/GenBank/DDBJ databases">
        <title>Genomic Encyclopedia of Type Strains, Phase IV (KMG-IV): sequencing the most valuable type-strain genomes for metagenomic binning, comparative biology and taxonomic classification.</title>
        <authorList>
            <person name="Goeker M."/>
        </authorList>
    </citation>
    <scope>NUCLEOTIDE SEQUENCE [LARGE SCALE GENOMIC DNA]</scope>
    <source>
        <strain evidence="7 8">DSM 27651</strain>
    </source>
</reference>
<feature type="domain" description="PPIase cyclophilin-type" evidence="6">
    <location>
        <begin position="79"/>
        <end position="218"/>
    </location>
</feature>
<gene>
    <name evidence="7" type="ORF">GGR88_000541</name>
</gene>
<comment type="similarity">
    <text evidence="1 4">Belongs to the cyclophilin-type PPIase family.</text>
</comment>
<comment type="caution">
    <text evidence="7">The sequence shown here is derived from an EMBL/GenBank/DDBJ whole genome shotgun (WGS) entry which is preliminary data.</text>
</comment>
<keyword evidence="2 4" id="KW-0697">Rotamase</keyword>
<evidence type="ECO:0000256" key="1">
    <source>
        <dbReference type="ARBA" id="ARBA00007365"/>
    </source>
</evidence>
<sequence>MRLFGSLIALSLAVAAPAHAQGQRQAPPPSVEELSQQEEARRTAERIAREDAERPAATNEVPAATPDNIWVLDLSNGQRVTVQLRPDKAPNHVERIKTLTRQGFYNGLTFHRVIDGFMAQGGDPEGTGQGGSQLPDLVAEFNDMPHVRGTVSAARTNEPNTANSQFFIVLMPRLSLDNNYTAFGRVLTGMQGVDAIAKGEPPAEPTRIARAYIQADGVPDAVATLAPPAAAPAPAPGAPTIVTVPLPVQRPAGASPSN</sequence>
<keyword evidence="3 4" id="KW-0413">Isomerase</keyword>
<keyword evidence="4" id="KW-0732">Signal</keyword>
<evidence type="ECO:0000256" key="4">
    <source>
        <dbReference type="RuleBase" id="RU363019"/>
    </source>
</evidence>
<evidence type="ECO:0000256" key="5">
    <source>
        <dbReference type="SAM" id="MobiDB-lite"/>
    </source>
</evidence>
<evidence type="ECO:0000256" key="2">
    <source>
        <dbReference type="ARBA" id="ARBA00023110"/>
    </source>
</evidence>
<proteinExistence type="inferred from homology"/>
<dbReference type="PANTHER" id="PTHR45625">
    <property type="entry name" value="PEPTIDYL-PROLYL CIS-TRANS ISOMERASE-RELATED"/>
    <property type="match status" value="1"/>
</dbReference>
<evidence type="ECO:0000259" key="6">
    <source>
        <dbReference type="PROSITE" id="PS50072"/>
    </source>
</evidence>
<feature type="chain" id="PRO_5044993933" description="Peptidyl-prolyl cis-trans isomerase" evidence="4">
    <location>
        <begin position="21"/>
        <end position="258"/>
    </location>
</feature>
<dbReference type="EC" id="5.2.1.8" evidence="4"/>
<dbReference type="SUPFAM" id="SSF50891">
    <property type="entry name" value="Cyclophilin-like"/>
    <property type="match status" value="1"/>
</dbReference>
<feature type="compositionally biased region" description="Basic and acidic residues" evidence="5">
    <location>
        <begin position="38"/>
        <end position="54"/>
    </location>
</feature>
<evidence type="ECO:0000313" key="8">
    <source>
        <dbReference type="Proteomes" id="UP000734218"/>
    </source>
</evidence>
<feature type="region of interest" description="Disordered" evidence="5">
    <location>
        <begin position="18"/>
        <end position="62"/>
    </location>
</feature>
<dbReference type="Gene3D" id="2.40.100.10">
    <property type="entry name" value="Cyclophilin-like"/>
    <property type="match status" value="1"/>
</dbReference>
<dbReference type="InterPro" id="IPR029000">
    <property type="entry name" value="Cyclophilin-like_dom_sf"/>
</dbReference>
<accession>A0ABX0XJM4</accession>
<dbReference type="InterPro" id="IPR044666">
    <property type="entry name" value="Cyclophilin_A-like"/>
</dbReference>
<dbReference type="RefSeq" id="WP_167952743.1">
    <property type="nucleotide sequence ID" value="NZ_JAATJE010000001.1"/>
</dbReference>
<evidence type="ECO:0000256" key="3">
    <source>
        <dbReference type="ARBA" id="ARBA00023235"/>
    </source>
</evidence>
<dbReference type="PRINTS" id="PR00153">
    <property type="entry name" value="CSAPPISMRASE"/>
</dbReference>
<dbReference type="PANTHER" id="PTHR45625:SF4">
    <property type="entry name" value="PEPTIDYLPROLYL ISOMERASE DOMAIN AND WD REPEAT-CONTAINING PROTEIN 1"/>
    <property type="match status" value="1"/>
</dbReference>
<dbReference type="Pfam" id="PF00160">
    <property type="entry name" value="Pro_isomerase"/>
    <property type="match status" value="1"/>
</dbReference>
<organism evidence="7 8">
    <name type="scientific">Sphingomonas jejuensis</name>
    <dbReference type="NCBI Taxonomy" id="904715"/>
    <lineage>
        <taxon>Bacteria</taxon>
        <taxon>Pseudomonadati</taxon>
        <taxon>Pseudomonadota</taxon>
        <taxon>Alphaproteobacteria</taxon>
        <taxon>Sphingomonadales</taxon>
        <taxon>Sphingomonadaceae</taxon>
        <taxon>Sphingomonas</taxon>
    </lineage>
</organism>
<dbReference type="EMBL" id="JAATJE010000001">
    <property type="protein sequence ID" value="NJC33067.1"/>
    <property type="molecule type" value="Genomic_DNA"/>
</dbReference>
<dbReference type="GO" id="GO:0003755">
    <property type="term" value="F:peptidyl-prolyl cis-trans isomerase activity"/>
    <property type="evidence" value="ECO:0007669"/>
    <property type="project" value="UniProtKB-EC"/>
</dbReference>
<comment type="function">
    <text evidence="4">PPIases accelerate the folding of proteins. It catalyzes the cis-trans isomerization of proline imidic peptide bonds in oligopeptides.</text>
</comment>
<name>A0ABX0XJM4_9SPHN</name>